<evidence type="ECO:0000256" key="3">
    <source>
        <dbReference type="ARBA" id="ARBA00023163"/>
    </source>
</evidence>
<dbReference type="PANTHER" id="PTHR43537:SF49">
    <property type="entry name" value="TRANSCRIPTIONAL REGULATORY PROTEIN"/>
    <property type="match status" value="1"/>
</dbReference>
<keyword evidence="6" id="KW-1185">Reference proteome</keyword>
<dbReference type="Gene3D" id="1.10.10.10">
    <property type="entry name" value="Winged helix-like DNA-binding domain superfamily/Winged helix DNA-binding domain"/>
    <property type="match status" value="1"/>
</dbReference>
<dbReference type="SUPFAM" id="SSF48008">
    <property type="entry name" value="GntR ligand-binding domain-like"/>
    <property type="match status" value="1"/>
</dbReference>
<dbReference type="InterPro" id="IPR011711">
    <property type="entry name" value="GntR_C"/>
</dbReference>
<dbReference type="InterPro" id="IPR036388">
    <property type="entry name" value="WH-like_DNA-bd_sf"/>
</dbReference>
<comment type="caution">
    <text evidence="5">The sequence shown here is derived from an EMBL/GenBank/DDBJ whole genome shotgun (WGS) entry which is preliminary data.</text>
</comment>
<dbReference type="SMART" id="SM00345">
    <property type="entry name" value="HTH_GNTR"/>
    <property type="match status" value="1"/>
</dbReference>
<dbReference type="InterPro" id="IPR000524">
    <property type="entry name" value="Tscrpt_reg_HTH_GntR"/>
</dbReference>
<dbReference type="CDD" id="cd07377">
    <property type="entry name" value="WHTH_GntR"/>
    <property type="match status" value="1"/>
</dbReference>
<evidence type="ECO:0000313" key="5">
    <source>
        <dbReference type="EMBL" id="GGE50936.1"/>
    </source>
</evidence>
<dbReference type="Pfam" id="PF00392">
    <property type="entry name" value="GntR"/>
    <property type="match status" value="1"/>
</dbReference>
<dbReference type="AlphaFoldDB" id="A0A917AGK5"/>
<proteinExistence type="predicted"/>
<accession>A0A917AGK5</accession>
<dbReference type="GO" id="GO:0003677">
    <property type="term" value="F:DNA binding"/>
    <property type="evidence" value="ECO:0007669"/>
    <property type="project" value="UniProtKB-KW"/>
</dbReference>
<keyword evidence="3" id="KW-0804">Transcription</keyword>
<dbReference type="InterPro" id="IPR008920">
    <property type="entry name" value="TF_FadR/GntR_C"/>
</dbReference>
<keyword evidence="1" id="KW-0805">Transcription regulation</keyword>
<dbReference type="PANTHER" id="PTHR43537">
    <property type="entry name" value="TRANSCRIPTIONAL REGULATOR, GNTR FAMILY"/>
    <property type="match status" value="1"/>
</dbReference>
<dbReference type="RefSeq" id="WP_188479728.1">
    <property type="nucleotide sequence ID" value="NZ_BMFJ01000004.1"/>
</dbReference>
<evidence type="ECO:0000259" key="4">
    <source>
        <dbReference type="PROSITE" id="PS50949"/>
    </source>
</evidence>
<dbReference type="Pfam" id="PF07729">
    <property type="entry name" value="FCD"/>
    <property type="match status" value="1"/>
</dbReference>
<dbReference type="Proteomes" id="UP000612855">
    <property type="component" value="Unassembled WGS sequence"/>
</dbReference>
<dbReference type="SUPFAM" id="SSF46785">
    <property type="entry name" value="Winged helix' DNA-binding domain"/>
    <property type="match status" value="1"/>
</dbReference>
<evidence type="ECO:0000256" key="1">
    <source>
        <dbReference type="ARBA" id="ARBA00023015"/>
    </source>
</evidence>
<sequence>MTGRSTSSNLADHAYEAVRDAIADGTLSPGDRISEYKTADWLKISRTPAREGLLRLQAEGLLANHPRRGLVVASIDNEALKEIFVAREVMERAIAGQAARNASGPEMDQLIALTDREAGLVEDRDAMIRHNRAFHGMIRSCAHNRYLMKFTNTLEDIVAADRRGTSLVDIARRHAVIGEHRALAEAIAARDAGKAEDLAAHHIRQSYAARLKLKLPES</sequence>
<dbReference type="InterPro" id="IPR036390">
    <property type="entry name" value="WH_DNA-bd_sf"/>
</dbReference>
<reference evidence="6" key="1">
    <citation type="journal article" date="2019" name="Int. J. Syst. Evol. Microbiol.">
        <title>The Global Catalogue of Microorganisms (GCM) 10K type strain sequencing project: providing services to taxonomists for standard genome sequencing and annotation.</title>
        <authorList>
            <consortium name="The Broad Institute Genomics Platform"/>
            <consortium name="The Broad Institute Genome Sequencing Center for Infectious Disease"/>
            <person name="Wu L."/>
            <person name="Ma J."/>
        </authorList>
    </citation>
    <scope>NUCLEOTIDE SEQUENCE [LARGE SCALE GENOMIC DNA]</scope>
    <source>
        <strain evidence="6">CGMCC 1.12664</strain>
    </source>
</reference>
<organism evidence="5 6">
    <name type="scientific">Primorskyibacter flagellatus</name>
    <dbReference type="NCBI Taxonomy" id="1387277"/>
    <lineage>
        <taxon>Bacteria</taxon>
        <taxon>Pseudomonadati</taxon>
        <taxon>Pseudomonadota</taxon>
        <taxon>Alphaproteobacteria</taxon>
        <taxon>Rhodobacterales</taxon>
        <taxon>Roseobacteraceae</taxon>
        <taxon>Primorskyibacter</taxon>
    </lineage>
</organism>
<dbReference type="GO" id="GO:0003700">
    <property type="term" value="F:DNA-binding transcription factor activity"/>
    <property type="evidence" value="ECO:0007669"/>
    <property type="project" value="InterPro"/>
</dbReference>
<evidence type="ECO:0000256" key="2">
    <source>
        <dbReference type="ARBA" id="ARBA00023125"/>
    </source>
</evidence>
<dbReference type="Gene3D" id="1.20.120.530">
    <property type="entry name" value="GntR ligand-binding domain-like"/>
    <property type="match status" value="1"/>
</dbReference>
<dbReference type="EMBL" id="BMFJ01000004">
    <property type="protein sequence ID" value="GGE50936.1"/>
    <property type="molecule type" value="Genomic_DNA"/>
</dbReference>
<gene>
    <name evidence="5" type="ORF">GCM10011360_42410</name>
</gene>
<feature type="domain" description="HTH gntR-type" evidence="4">
    <location>
        <begin position="8"/>
        <end position="75"/>
    </location>
</feature>
<keyword evidence="2" id="KW-0238">DNA-binding</keyword>
<protein>
    <submittedName>
        <fullName evidence="5">Transcriptional regulator</fullName>
    </submittedName>
</protein>
<evidence type="ECO:0000313" key="6">
    <source>
        <dbReference type="Proteomes" id="UP000612855"/>
    </source>
</evidence>
<name>A0A917AGK5_9RHOB</name>
<dbReference type="PROSITE" id="PS50949">
    <property type="entry name" value="HTH_GNTR"/>
    <property type="match status" value="1"/>
</dbReference>
<dbReference type="SMART" id="SM00895">
    <property type="entry name" value="FCD"/>
    <property type="match status" value="1"/>
</dbReference>